<protein>
    <recommendedName>
        <fullName evidence="3">Type 4 fimbrial biogenesis protein PilX N-terminal domain-containing protein</fullName>
    </recommendedName>
</protein>
<proteinExistence type="predicted"/>
<name>A0A2H0Y1J5_UNCSA</name>
<dbReference type="AlphaFoldDB" id="A0A2H0Y1J5"/>
<dbReference type="EMBL" id="PEYM01000012">
    <property type="protein sequence ID" value="PIS31501.1"/>
    <property type="molecule type" value="Genomic_DNA"/>
</dbReference>
<comment type="caution">
    <text evidence="1">The sequence shown here is derived from an EMBL/GenBank/DDBJ whole genome shotgun (WGS) entry which is preliminary data.</text>
</comment>
<evidence type="ECO:0008006" key="3">
    <source>
        <dbReference type="Google" id="ProtNLM"/>
    </source>
</evidence>
<dbReference type="Proteomes" id="UP000231343">
    <property type="component" value="Unassembled WGS sequence"/>
</dbReference>
<evidence type="ECO:0000313" key="1">
    <source>
        <dbReference type="EMBL" id="PIS31501.1"/>
    </source>
</evidence>
<accession>A0A2H0Y1J5</accession>
<reference evidence="1 2" key="1">
    <citation type="submission" date="2017-09" db="EMBL/GenBank/DDBJ databases">
        <title>Depth-based differentiation of microbial function through sediment-hosted aquifers and enrichment of novel symbionts in the deep terrestrial subsurface.</title>
        <authorList>
            <person name="Probst A.J."/>
            <person name="Ladd B."/>
            <person name="Jarett J.K."/>
            <person name="Geller-Mcgrath D.E."/>
            <person name="Sieber C.M."/>
            <person name="Emerson J.B."/>
            <person name="Anantharaman K."/>
            <person name="Thomas B.C."/>
            <person name="Malmstrom R."/>
            <person name="Stieglmeier M."/>
            <person name="Klingl A."/>
            <person name="Woyke T."/>
            <person name="Ryan C.M."/>
            <person name="Banfield J.F."/>
        </authorList>
    </citation>
    <scope>NUCLEOTIDE SEQUENCE [LARGE SCALE GENOMIC DNA]</scope>
    <source>
        <strain evidence="1">CG08_land_8_20_14_0_20_45_16</strain>
    </source>
</reference>
<evidence type="ECO:0000313" key="2">
    <source>
        <dbReference type="Proteomes" id="UP000231343"/>
    </source>
</evidence>
<gene>
    <name evidence="1" type="ORF">COT42_00970</name>
</gene>
<organism evidence="1 2">
    <name type="scientific">Candidatus Saganbacteria bacterium CG08_land_8_20_14_0_20_45_16</name>
    <dbReference type="NCBI Taxonomy" id="2014293"/>
    <lineage>
        <taxon>Bacteria</taxon>
        <taxon>Bacillati</taxon>
        <taxon>Saganbacteria</taxon>
    </lineage>
</organism>
<sequence>MNTKFFIQRKGMALFATIFVLALIFSLGVILSKIVYNTYVSVRATTVREQAFYLAEAGLEKGKAALANNPNWYTDLPVGTPDKVVWLINSAVGQETILSNGRFKIVREKAAAQLYALGIKQKGLVVLKIEFSTSPLKFSSWEAL</sequence>